<keyword evidence="4 7" id="KW-0863">Zinc-finger</keyword>
<evidence type="ECO:0000256" key="4">
    <source>
        <dbReference type="ARBA" id="ARBA00022771"/>
    </source>
</evidence>
<accession>A0A1D3D5R0</accession>
<keyword evidence="11" id="KW-1185">Reference proteome</keyword>
<feature type="compositionally biased region" description="Low complexity" evidence="8">
    <location>
        <begin position="1065"/>
        <end position="1079"/>
    </location>
</feature>
<dbReference type="PROSITE" id="PS50012">
    <property type="entry name" value="RCC1_3"/>
    <property type="match status" value="5"/>
</dbReference>
<dbReference type="InterPro" id="IPR058923">
    <property type="entry name" value="RCC1-like_dom"/>
</dbReference>
<sequence>MLQVALLQQEVDHARKDPLTPCTIASISPVASAVVEDCIEAASTAVAVAAPCEAARQAVTSADAPANAVAAPASGPWKCSVCLVSNEATCDVCPCCETGRDGSRQVPKASPALSSGSGGSSVFLEGLFEGETKNGIPRKSAGFTPVLDSAATAACVFSLQSPLSAVYMMGSGELEQIPFFTPEEEGGGEVMQPRLIPLQAQMQVVGAASGALHTVLLLASGACCSFGCNDEGALGRLCKDTPANEPGLVELPDAAVSVACGDSHSAFVTAQGRLLLCGSYRDASGALGFARLGKGSRVMRQLLPVDVFASLSLPIQIAAVACGEDHTVALERGGEAIWLWGSNDFGQLAVGSAGASASAAAAAVLDANSGAAAAAAKAAEVAASDAAQEEKQRLLEPTRRPLESLGLSDEMQAITAVYCGRCTTFIAASPKAAAGATPEASETFLFACGRNTQGELGLWLSEQQAPPGEQAVVCEFKRVQLLQEGILKNVCGGQFFTLVLTAGGKIYTFGQENFLGRGSTACVPSGNPRLLPLCDGELGIRFRWIGCGSDHALAVSRSGCLYTWGAGQNYQLGTGDDPVLLPSPARIDPQNFKNQCVLQVFDGGGDGRRGKSFFPCLSWNKKGEGGITVLTVELFRVAMLLLMRQACGGAQHSTVLAWSGSYAEVLQQQERQPTAEQAVAAAAEEERKEGDQQLKRPLEEAAATTAAKEASPPPKKAKHGEDSALLQLHAQTRSQRRSRSRSRSVCRAPSASVASEETRAKEGDNLNVKSIEKDEQQHVQAEGHMDSETAEPIAAAVEPGAPADETAGAVAKGAAADAASMAAAAAAIETVEGQADAEEKSEASALAHKEARQRHPAAAKKQQQRRESVVEKGKVEGDLRNEEQSDDVASAAKSKASGSAARTRTVEAATSRRGRSAQGAAASVAAGRKGSSVTSSGKMSSAAAKAKAKGKPAAAPKKPATTRKAISKPVHSSRGRSKASTKGKAAQSKPAAAAASVGKKKNAAPAAAKKSASRRGAGSNTKAPAAAKAGADKKAQPQQQRASPKRAPAAKATGERGDTHKQGVTSSASTAAKSSCGKAGRSKRAAA</sequence>
<dbReference type="Gene3D" id="2.130.10.30">
    <property type="entry name" value="Regulator of chromosome condensation 1/beta-lactamase-inhibitor protein II"/>
    <property type="match status" value="1"/>
</dbReference>
<feature type="repeat" description="RCC1" evidence="6">
    <location>
        <begin position="272"/>
        <end position="333"/>
    </location>
</feature>
<feature type="compositionally biased region" description="Basic and acidic residues" evidence="8">
    <location>
        <begin position="864"/>
        <end position="883"/>
    </location>
</feature>
<dbReference type="PROSITE" id="PS00626">
    <property type="entry name" value="RCC1_2"/>
    <property type="match status" value="3"/>
</dbReference>
<dbReference type="EMBL" id="JROU02000618">
    <property type="protein sequence ID" value="OEH78792.1"/>
    <property type="molecule type" value="Genomic_DNA"/>
</dbReference>
<feature type="repeat" description="RCC1" evidence="6">
    <location>
        <begin position="504"/>
        <end position="558"/>
    </location>
</feature>
<dbReference type="InterPro" id="IPR001876">
    <property type="entry name" value="Znf_RanBP2"/>
</dbReference>
<dbReference type="GO" id="GO:0008270">
    <property type="term" value="F:zinc ion binding"/>
    <property type="evidence" value="ECO:0007669"/>
    <property type="project" value="UniProtKB-KW"/>
</dbReference>
<dbReference type="PANTHER" id="PTHR45982:SF1">
    <property type="entry name" value="REGULATOR OF CHROMOSOME CONDENSATION"/>
    <property type="match status" value="1"/>
</dbReference>
<feature type="compositionally biased region" description="Low complexity" evidence="8">
    <location>
        <begin position="700"/>
        <end position="710"/>
    </location>
</feature>
<dbReference type="AlphaFoldDB" id="A0A1D3D5R0"/>
<proteinExistence type="predicted"/>
<evidence type="ECO:0000313" key="11">
    <source>
        <dbReference type="Proteomes" id="UP000095192"/>
    </source>
</evidence>
<dbReference type="InParanoid" id="A0A1D3D5R0"/>
<dbReference type="SUPFAM" id="SSF50985">
    <property type="entry name" value="RCC1/BLIP-II"/>
    <property type="match status" value="1"/>
</dbReference>
<feature type="compositionally biased region" description="Low complexity" evidence="8">
    <location>
        <begin position="745"/>
        <end position="755"/>
    </location>
</feature>
<organism evidence="10 11">
    <name type="scientific">Cyclospora cayetanensis</name>
    <dbReference type="NCBI Taxonomy" id="88456"/>
    <lineage>
        <taxon>Eukaryota</taxon>
        <taxon>Sar</taxon>
        <taxon>Alveolata</taxon>
        <taxon>Apicomplexa</taxon>
        <taxon>Conoidasida</taxon>
        <taxon>Coccidia</taxon>
        <taxon>Eucoccidiorida</taxon>
        <taxon>Eimeriorina</taxon>
        <taxon>Eimeriidae</taxon>
        <taxon>Cyclospora</taxon>
    </lineage>
</organism>
<feature type="repeat" description="RCC1" evidence="6">
    <location>
        <begin position="559"/>
        <end position="604"/>
    </location>
</feature>
<feature type="compositionally biased region" description="Basic and acidic residues" evidence="8">
    <location>
        <begin position="756"/>
        <end position="787"/>
    </location>
</feature>
<dbReference type="PROSITE" id="PS50199">
    <property type="entry name" value="ZF_RANBP2_2"/>
    <property type="match status" value="1"/>
</dbReference>
<feature type="compositionally biased region" description="Basic and acidic residues" evidence="8">
    <location>
        <begin position="684"/>
        <end position="699"/>
    </location>
</feature>
<dbReference type="GO" id="GO:0005737">
    <property type="term" value="C:cytoplasm"/>
    <property type="evidence" value="ECO:0007669"/>
    <property type="project" value="TreeGrafter"/>
</dbReference>
<dbReference type="PRINTS" id="PR00633">
    <property type="entry name" value="RCCNDNSATION"/>
</dbReference>
<evidence type="ECO:0000256" key="7">
    <source>
        <dbReference type="PROSITE-ProRule" id="PRU00322"/>
    </source>
</evidence>
<evidence type="ECO:0000259" key="9">
    <source>
        <dbReference type="PROSITE" id="PS50199"/>
    </source>
</evidence>
<dbReference type="GO" id="GO:0005085">
    <property type="term" value="F:guanyl-nucleotide exchange factor activity"/>
    <property type="evidence" value="ECO:0007669"/>
    <property type="project" value="TreeGrafter"/>
</dbReference>
<feature type="compositionally biased region" description="Low complexity" evidence="8">
    <location>
        <begin position="889"/>
        <end position="901"/>
    </location>
</feature>
<feature type="compositionally biased region" description="Basic residues" evidence="8">
    <location>
        <begin position="734"/>
        <end position="744"/>
    </location>
</feature>
<dbReference type="VEuPathDB" id="ToxoDB:LOC113146475"/>
<dbReference type="InterPro" id="IPR051553">
    <property type="entry name" value="Ran_GTPase-activating"/>
</dbReference>
<dbReference type="Proteomes" id="UP000095192">
    <property type="component" value="Unassembled WGS sequence"/>
</dbReference>
<feature type="domain" description="RanBP2-type" evidence="9">
    <location>
        <begin position="73"/>
        <end position="102"/>
    </location>
</feature>
<comment type="caution">
    <text evidence="10">The sequence shown here is derived from an EMBL/GenBank/DDBJ whole genome shotgun (WGS) entry which is preliminary data.</text>
</comment>
<evidence type="ECO:0000256" key="1">
    <source>
        <dbReference type="ARBA" id="ARBA00022658"/>
    </source>
</evidence>
<evidence type="ECO:0000256" key="2">
    <source>
        <dbReference type="ARBA" id="ARBA00022723"/>
    </source>
</evidence>
<dbReference type="InterPro" id="IPR009091">
    <property type="entry name" value="RCC1/BLIP-II"/>
</dbReference>
<reference evidence="10 11" key="1">
    <citation type="journal article" date="2016" name="BMC Genomics">
        <title>Comparative genomics reveals Cyclospora cayetanensis possesses coccidia-like metabolism and invasion components but unique surface antigens.</title>
        <authorList>
            <person name="Liu S."/>
            <person name="Wang L."/>
            <person name="Zheng H."/>
            <person name="Xu Z."/>
            <person name="Roellig D.M."/>
            <person name="Li N."/>
            <person name="Frace M.A."/>
            <person name="Tang K."/>
            <person name="Arrowood M.J."/>
            <person name="Moss D.M."/>
            <person name="Zhang L."/>
            <person name="Feng Y."/>
            <person name="Xiao L."/>
        </authorList>
    </citation>
    <scope>NUCLEOTIDE SEQUENCE [LARGE SCALE GENOMIC DNA]</scope>
    <source>
        <strain evidence="10 11">CHN_HEN01</strain>
    </source>
</reference>
<name>A0A1D3D5R0_9EIME</name>
<feature type="compositionally biased region" description="Low complexity" evidence="8">
    <location>
        <begin position="908"/>
        <end position="959"/>
    </location>
</feature>
<keyword evidence="1" id="KW-0344">Guanine-nucleotide releasing factor</keyword>
<feature type="region of interest" description="Disordered" evidence="8">
    <location>
        <begin position="673"/>
        <end position="808"/>
    </location>
</feature>
<feature type="compositionally biased region" description="Basic and acidic residues" evidence="8">
    <location>
        <begin position="837"/>
        <end position="850"/>
    </location>
</feature>
<evidence type="ECO:0000256" key="8">
    <source>
        <dbReference type="SAM" id="MobiDB-lite"/>
    </source>
</evidence>
<protein>
    <submittedName>
        <fullName evidence="10">Regulator of chromosome condensation rcc1</fullName>
    </submittedName>
</protein>
<feature type="repeat" description="RCC1" evidence="6">
    <location>
        <begin position="221"/>
        <end position="271"/>
    </location>
</feature>
<dbReference type="PANTHER" id="PTHR45982">
    <property type="entry name" value="REGULATOR OF CHROMOSOME CONDENSATION"/>
    <property type="match status" value="1"/>
</dbReference>
<evidence type="ECO:0000256" key="3">
    <source>
        <dbReference type="ARBA" id="ARBA00022737"/>
    </source>
</evidence>
<keyword evidence="2" id="KW-0479">Metal-binding</keyword>
<feature type="repeat" description="RCC1" evidence="6">
    <location>
        <begin position="164"/>
        <end position="220"/>
    </location>
</feature>
<feature type="region of interest" description="Disordered" evidence="8">
    <location>
        <begin position="831"/>
        <end position="1087"/>
    </location>
</feature>
<evidence type="ECO:0000313" key="10">
    <source>
        <dbReference type="EMBL" id="OEH78792.1"/>
    </source>
</evidence>
<dbReference type="PROSITE" id="PS01358">
    <property type="entry name" value="ZF_RANBP2_1"/>
    <property type="match status" value="1"/>
</dbReference>
<evidence type="ECO:0000256" key="6">
    <source>
        <dbReference type="PROSITE-ProRule" id="PRU00235"/>
    </source>
</evidence>
<dbReference type="InterPro" id="IPR000408">
    <property type="entry name" value="Reg_chr_condens"/>
</dbReference>
<keyword evidence="3" id="KW-0677">Repeat</keyword>
<feature type="compositionally biased region" description="Basic residues" evidence="8">
    <location>
        <begin position="971"/>
        <end position="981"/>
    </location>
</feature>
<keyword evidence="5" id="KW-0862">Zinc</keyword>
<feature type="compositionally biased region" description="Low complexity" evidence="8">
    <location>
        <begin position="982"/>
        <end position="1029"/>
    </location>
</feature>
<gene>
    <name evidence="10" type="ORF">cyc_04405</name>
</gene>
<evidence type="ECO:0000256" key="5">
    <source>
        <dbReference type="ARBA" id="ARBA00022833"/>
    </source>
</evidence>
<dbReference type="Gene3D" id="4.10.1060.10">
    <property type="entry name" value="Zinc finger, RanBP2-type"/>
    <property type="match status" value="1"/>
</dbReference>
<dbReference type="VEuPathDB" id="ToxoDB:cyc_04405"/>
<feature type="compositionally biased region" description="Low complexity" evidence="8">
    <location>
        <begin position="1036"/>
        <end position="1052"/>
    </location>
</feature>
<dbReference type="Pfam" id="PF25390">
    <property type="entry name" value="WD40_RLD"/>
    <property type="match status" value="1"/>
</dbReference>